<evidence type="ECO:0000313" key="2">
    <source>
        <dbReference type="EMBL" id="KAK6765950.1"/>
    </source>
</evidence>
<keyword evidence="3" id="KW-1185">Reference proteome</keyword>
<name>A0ABR1ETH5_NECAM</name>
<keyword evidence="1" id="KW-0732">Signal</keyword>
<comment type="caution">
    <text evidence="2">The sequence shown here is derived from an EMBL/GenBank/DDBJ whole genome shotgun (WGS) entry which is preliminary data.</text>
</comment>
<gene>
    <name evidence="2" type="primary">Necator_chrX.g25872</name>
    <name evidence="2" type="ORF">RB195_025706</name>
</gene>
<feature type="chain" id="PRO_5046026688" evidence="1">
    <location>
        <begin position="21"/>
        <end position="114"/>
    </location>
</feature>
<reference evidence="2 3" key="1">
    <citation type="submission" date="2023-08" db="EMBL/GenBank/DDBJ databases">
        <title>A Necator americanus chromosomal reference genome.</title>
        <authorList>
            <person name="Ilik V."/>
            <person name="Petrzelkova K.J."/>
            <person name="Pardy F."/>
            <person name="Fuh T."/>
            <person name="Niatou-Singa F.S."/>
            <person name="Gouil Q."/>
            <person name="Baker L."/>
            <person name="Ritchie M.E."/>
            <person name="Jex A.R."/>
            <person name="Gazzola D."/>
            <person name="Li H."/>
            <person name="Toshio Fujiwara R."/>
            <person name="Zhan B."/>
            <person name="Aroian R.V."/>
            <person name="Pafco B."/>
            <person name="Schwarz E.M."/>
        </authorList>
    </citation>
    <scope>NUCLEOTIDE SEQUENCE [LARGE SCALE GENOMIC DNA]</scope>
    <source>
        <strain evidence="2 3">Aroian</strain>
        <tissue evidence="2">Whole animal</tissue>
    </source>
</reference>
<organism evidence="2 3">
    <name type="scientific">Necator americanus</name>
    <name type="common">Human hookworm</name>
    <dbReference type="NCBI Taxonomy" id="51031"/>
    <lineage>
        <taxon>Eukaryota</taxon>
        <taxon>Metazoa</taxon>
        <taxon>Ecdysozoa</taxon>
        <taxon>Nematoda</taxon>
        <taxon>Chromadorea</taxon>
        <taxon>Rhabditida</taxon>
        <taxon>Rhabditina</taxon>
        <taxon>Rhabditomorpha</taxon>
        <taxon>Strongyloidea</taxon>
        <taxon>Ancylostomatidae</taxon>
        <taxon>Bunostominae</taxon>
        <taxon>Necator</taxon>
    </lineage>
</organism>
<dbReference type="EMBL" id="JAVFWL010000006">
    <property type="protein sequence ID" value="KAK6765950.1"/>
    <property type="molecule type" value="Genomic_DNA"/>
</dbReference>
<accession>A0ABR1ETH5</accession>
<proteinExistence type="predicted"/>
<sequence length="114" mass="12639">MKLYVTLLVLVVFVASFVSSTPVRQKRQWGYGPPGYGGGFAYGYRPWGGGYGLNNARVKRQWGGPWGGYGMNGMGGMGGGYGMNYPGYGGGWGWRPRPYVQRTVVVHHYHPWRS</sequence>
<protein>
    <submittedName>
        <fullName evidence="2">Uncharacterized protein</fullName>
    </submittedName>
</protein>
<feature type="signal peptide" evidence="1">
    <location>
        <begin position="1"/>
        <end position="20"/>
    </location>
</feature>
<dbReference type="Proteomes" id="UP001303046">
    <property type="component" value="Unassembled WGS sequence"/>
</dbReference>
<evidence type="ECO:0000313" key="3">
    <source>
        <dbReference type="Proteomes" id="UP001303046"/>
    </source>
</evidence>
<evidence type="ECO:0000256" key="1">
    <source>
        <dbReference type="SAM" id="SignalP"/>
    </source>
</evidence>